<dbReference type="PANTHER" id="PTHR24232:SF41">
    <property type="entry name" value="LYSOPHOSPHATIDIC ACID RECEPTOR 4"/>
    <property type="match status" value="1"/>
</dbReference>
<comment type="subcellular location">
    <subcellularLocation>
        <location evidence="1">Membrane</location>
        <topology evidence="1">Multi-pass membrane protein</topology>
    </subcellularLocation>
</comment>
<evidence type="ECO:0000256" key="5">
    <source>
        <dbReference type="ARBA" id="ARBA00023136"/>
    </source>
</evidence>
<feature type="transmembrane region" description="Helical" evidence="9">
    <location>
        <begin position="396"/>
        <end position="416"/>
    </location>
</feature>
<feature type="transmembrane region" description="Helical" evidence="9">
    <location>
        <begin position="332"/>
        <end position="352"/>
    </location>
</feature>
<feature type="transmembrane region" description="Helical" evidence="9">
    <location>
        <begin position="94"/>
        <end position="123"/>
    </location>
</feature>
<feature type="transmembrane region" description="Helical" evidence="9">
    <location>
        <begin position="523"/>
        <end position="549"/>
    </location>
</feature>
<evidence type="ECO:0000256" key="3">
    <source>
        <dbReference type="ARBA" id="ARBA00022989"/>
    </source>
</evidence>
<dbReference type="AlphaFoldDB" id="A0A834C0N8"/>
<feature type="transmembrane region" description="Helical" evidence="9">
    <location>
        <begin position="372"/>
        <end position="390"/>
    </location>
</feature>
<dbReference type="GO" id="GO:0005886">
    <property type="term" value="C:plasma membrane"/>
    <property type="evidence" value="ECO:0007669"/>
    <property type="project" value="TreeGrafter"/>
</dbReference>
<feature type="transmembrane region" description="Helical" evidence="9">
    <location>
        <begin position="561"/>
        <end position="583"/>
    </location>
</feature>
<feature type="transmembrane region" description="Helical" evidence="9">
    <location>
        <begin position="452"/>
        <end position="471"/>
    </location>
</feature>
<evidence type="ECO:0000256" key="9">
    <source>
        <dbReference type="SAM" id="Phobius"/>
    </source>
</evidence>
<accession>A0A834C0N8</accession>
<evidence type="ECO:0000256" key="7">
    <source>
        <dbReference type="ARBA" id="ARBA00023180"/>
    </source>
</evidence>
<dbReference type="PANTHER" id="PTHR24232">
    <property type="entry name" value="G-PROTEIN COUPLED RECEPTOR"/>
    <property type="match status" value="1"/>
</dbReference>
<evidence type="ECO:0000256" key="4">
    <source>
        <dbReference type="ARBA" id="ARBA00023040"/>
    </source>
</evidence>
<evidence type="ECO:0000256" key="1">
    <source>
        <dbReference type="ARBA" id="ARBA00004141"/>
    </source>
</evidence>
<dbReference type="InterPro" id="IPR017452">
    <property type="entry name" value="GPCR_Rhodpsn_7TM"/>
</dbReference>
<dbReference type="PROSITE" id="PS50262">
    <property type="entry name" value="G_PROTEIN_RECEP_F1_2"/>
    <property type="match status" value="1"/>
</dbReference>
<reference evidence="11" key="1">
    <citation type="journal article" name="BMC Genomics">
        <title>Long-read sequencing and de novo genome assembly of marine medaka (Oryzias melastigma).</title>
        <authorList>
            <person name="Liang P."/>
            <person name="Saqib H.S.A."/>
            <person name="Ni X."/>
            <person name="Shen Y."/>
        </authorList>
    </citation>
    <scope>NUCLEOTIDE SEQUENCE</scope>
    <source>
        <strain evidence="11">Bigg-433</strain>
    </source>
</reference>
<name>A0A834C0N8_ORYME</name>
<dbReference type="PRINTS" id="PR00237">
    <property type="entry name" value="GPCRRHODOPSN"/>
</dbReference>
<feature type="transmembrane region" description="Helical" evidence="9">
    <location>
        <begin position="144"/>
        <end position="167"/>
    </location>
</feature>
<feature type="domain" description="G-protein coupled receptors family 1 profile" evidence="10">
    <location>
        <begin position="38"/>
        <end position="240"/>
    </location>
</feature>
<sequence>MSVNSSSTSNDLDCSTSEASVFISSTINGVRICMILPLCTLILYLGHQRWRQQRSFQAESHSDLFAYNLAAMELIWAFGCFFYIAGVFLPHSKIVAPASFVCTISFFGEICFHVLTCVERYLAVIHPITYRNLKNARGLKMRNILIVFVWLLCLALTSTPTLGNVLLATNISLIFLGLSIVAVTFCSLSVLCVLIRPGPGEGAGQRRPADPSKQRAFITIMTIFCMVWLWFTALLVLTALDQSSLISDDLVCVLIACLALFNFPTCLTVELSLNSAELERNKGLRKTLTLTKRLLPLQAAMHENTSQSPFVSLNSSHTLFTQCFMYSTGNHIVAAFTAFNVLFISPLFLAVLNQWRKWRSLNSVPRMRQSDLFSCNMAAMGLIEIFSSILYSVGGYTAVIGVAMFGFNMFSVTWSVKLQFHSLTCVERYLAVVHPLTYLRQRSRAGRRLRNANLACVWLLFLVLAVTVHAANVTANLTMFFFLTNWTFMVVCFCSISVLGALKRPGPGEPGGVRDHANQAKRRAFLTILLILVAVLLGLVWTVVLIALIVVAQMPESESCLLFSLIPWFCLPSSVVLPVLFLHRTGNLPQCVRKRQPLDQGSHV</sequence>
<dbReference type="Gene3D" id="1.20.1070.10">
    <property type="entry name" value="Rhodopsin 7-helix transmembrane proteins"/>
    <property type="match status" value="2"/>
</dbReference>
<proteinExistence type="predicted"/>
<evidence type="ECO:0000256" key="2">
    <source>
        <dbReference type="ARBA" id="ARBA00022692"/>
    </source>
</evidence>
<dbReference type="SUPFAM" id="SSF81321">
    <property type="entry name" value="Family A G protein-coupled receptor-like"/>
    <property type="match status" value="2"/>
</dbReference>
<keyword evidence="5 9" id="KW-0472">Membrane</keyword>
<keyword evidence="8" id="KW-0807">Transducer</keyword>
<keyword evidence="2 9" id="KW-0812">Transmembrane</keyword>
<keyword evidence="4" id="KW-0297">G-protein coupled receptor</keyword>
<feature type="transmembrane region" description="Helical" evidence="9">
    <location>
        <begin position="173"/>
        <end position="195"/>
    </location>
</feature>
<dbReference type="GO" id="GO:0007200">
    <property type="term" value="P:phospholipase C-activating G protein-coupled receptor signaling pathway"/>
    <property type="evidence" value="ECO:0007669"/>
    <property type="project" value="TreeGrafter"/>
</dbReference>
<keyword evidence="7" id="KW-0325">Glycoprotein</keyword>
<keyword evidence="3 9" id="KW-1133">Transmembrane helix</keyword>
<evidence type="ECO:0000256" key="6">
    <source>
        <dbReference type="ARBA" id="ARBA00023170"/>
    </source>
</evidence>
<evidence type="ECO:0000313" key="12">
    <source>
        <dbReference type="Proteomes" id="UP000646548"/>
    </source>
</evidence>
<evidence type="ECO:0000313" key="11">
    <source>
        <dbReference type="EMBL" id="KAF6720762.1"/>
    </source>
</evidence>
<feature type="transmembrane region" description="Helical" evidence="9">
    <location>
        <begin position="216"/>
        <end position="240"/>
    </location>
</feature>
<comment type="caution">
    <text evidence="11">The sequence shown here is derived from an EMBL/GenBank/DDBJ whole genome shotgun (WGS) entry which is preliminary data.</text>
</comment>
<gene>
    <name evidence="11" type="ORF">FQA47_022074</name>
</gene>
<dbReference type="EMBL" id="WKFB01000514">
    <property type="protein sequence ID" value="KAF6720762.1"/>
    <property type="molecule type" value="Genomic_DNA"/>
</dbReference>
<dbReference type="InterPro" id="IPR000276">
    <property type="entry name" value="GPCR_Rhodpsn"/>
</dbReference>
<protein>
    <recommendedName>
        <fullName evidence="10">G-protein coupled receptors family 1 profile domain-containing protein</fullName>
    </recommendedName>
</protein>
<evidence type="ECO:0000256" key="8">
    <source>
        <dbReference type="ARBA" id="ARBA00023224"/>
    </source>
</evidence>
<feature type="transmembrane region" description="Helical" evidence="9">
    <location>
        <begin position="65"/>
        <end position="88"/>
    </location>
</feature>
<dbReference type="GO" id="GO:0070915">
    <property type="term" value="F:lysophosphatidic acid receptor activity"/>
    <property type="evidence" value="ECO:0007669"/>
    <property type="project" value="TreeGrafter"/>
</dbReference>
<keyword evidence="6" id="KW-0675">Receptor</keyword>
<evidence type="ECO:0000259" key="10">
    <source>
        <dbReference type="PROSITE" id="PS50262"/>
    </source>
</evidence>
<feature type="transmembrane region" description="Helical" evidence="9">
    <location>
        <begin position="20"/>
        <end position="45"/>
    </location>
</feature>
<organism evidence="11 12">
    <name type="scientific">Oryzias melastigma</name>
    <name type="common">Marine medaka</name>
    <dbReference type="NCBI Taxonomy" id="30732"/>
    <lineage>
        <taxon>Eukaryota</taxon>
        <taxon>Metazoa</taxon>
        <taxon>Chordata</taxon>
        <taxon>Craniata</taxon>
        <taxon>Vertebrata</taxon>
        <taxon>Euteleostomi</taxon>
        <taxon>Actinopterygii</taxon>
        <taxon>Neopterygii</taxon>
        <taxon>Teleostei</taxon>
        <taxon>Neoteleostei</taxon>
        <taxon>Acanthomorphata</taxon>
        <taxon>Ovalentaria</taxon>
        <taxon>Atherinomorphae</taxon>
        <taxon>Beloniformes</taxon>
        <taxon>Adrianichthyidae</taxon>
        <taxon>Oryziinae</taxon>
        <taxon>Oryzias</taxon>
    </lineage>
</organism>
<dbReference type="Proteomes" id="UP000646548">
    <property type="component" value="Unassembled WGS sequence"/>
</dbReference>
<feature type="transmembrane region" description="Helical" evidence="9">
    <location>
        <begin position="477"/>
        <end position="502"/>
    </location>
</feature>
<dbReference type="GO" id="GO:0035025">
    <property type="term" value="P:positive regulation of Rho protein signal transduction"/>
    <property type="evidence" value="ECO:0007669"/>
    <property type="project" value="TreeGrafter"/>
</dbReference>